<gene>
    <name evidence="2" type="ORF">CDL10_08120</name>
</gene>
<comment type="caution">
    <text evidence="2">The sequence shown here is derived from an EMBL/GenBank/DDBJ whole genome shotgun (WGS) entry which is preliminary data.</text>
</comment>
<dbReference type="GO" id="GO:0006508">
    <property type="term" value="P:proteolysis"/>
    <property type="evidence" value="ECO:0007669"/>
    <property type="project" value="InterPro"/>
</dbReference>
<accession>A0A2M9R6K4</accession>
<proteinExistence type="predicted"/>
<dbReference type="InterPro" id="IPR045175">
    <property type="entry name" value="M28_fam"/>
</dbReference>
<evidence type="ECO:0000259" key="1">
    <source>
        <dbReference type="Pfam" id="PF04389"/>
    </source>
</evidence>
<dbReference type="SUPFAM" id="SSF53187">
    <property type="entry name" value="Zn-dependent exopeptidases"/>
    <property type="match status" value="1"/>
</dbReference>
<sequence length="342" mass="39006">MLKIIFMLRNIHLIFITLCTLCSCSDSQSQVADDNLPTYLAKIELENLKNHVYNLASDEMSGRKTGEEGQKIAAQYIRDFYIAQNIEAAQNTDNYYQYVPGEFMSTVLNTLQDSENAVAYIEGSEFPDEYVVISAHYDHMGIEDGQIMHGADDNGSGTAAVMEIARVLNDAKAHGKGPKRSVVLLHCTGEEFGLHGSRYYTENALYPMDKTITNINIDMIGRNDDKYLEEGNYVYIIGPSRLSDDLDELTKETNQKYTQLTLDYTYDDPSHPEMLYYRSDHYNFAKNNIPVIFFFGGTHPDYHQPTDTADKILFDEMMKRTQLIFATIWQVANRNEPIKVNP</sequence>
<dbReference type="CDD" id="cd05660">
    <property type="entry name" value="M28_like_PA"/>
    <property type="match status" value="1"/>
</dbReference>
<dbReference type="PANTHER" id="PTHR12147">
    <property type="entry name" value="METALLOPEPTIDASE M28 FAMILY MEMBER"/>
    <property type="match status" value="1"/>
</dbReference>
<dbReference type="Pfam" id="PF04389">
    <property type="entry name" value="Peptidase_M28"/>
    <property type="match status" value="1"/>
</dbReference>
<dbReference type="PROSITE" id="PS51257">
    <property type="entry name" value="PROKAR_LIPOPROTEIN"/>
    <property type="match status" value="1"/>
</dbReference>
<dbReference type="AlphaFoldDB" id="A0A2M9R6K4"/>
<keyword evidence="3" id="KW-1185">Reference proteome</keyword>
<dbReference type="Proteomes" id="UP000231960">
    <property type="component" value="Unassembled WGS sequence"/>
</dbReference>
<evidence type="ECO:0000313" key="3">
    <source>
        <dbReference type="Proteomes" id="UP000231960"/>
    </source>
</evidence>
<dbReference type="GO" id="GO:0008235">
    <property type="term" value="F:metalloexopeptidase activity"/>
    <property type="evidence" value="ECO:0007669"/>
    <property type="project" value="InterPro"/>
</dbReference>
<feature type="domain" description="Peptidase M28" evidence="1">
    <location>
        <begin position="116"/>
        <end position="325"/>
    </location>
</feature>
<dbReference type="PANTHER" id="PTHR12147:SF26">
    <property type="entry name" value="PEPTIDASE M28 DOMAIN-CONTAINING PROTEIN"/>
    <property type="match status" value="1"/>
</dbReference>
<dbReference type="OrthoDB" id="9778250at2"/>
<evidence type="ECO:0000313" key="2">
    <source>
        <dbReference type="EMBL" id="PJR04508.1"/>
    </source>
</evidence>
<protein>
    <recommendedName>
        <fullName evidence="1">Peptidase M28 domain-containing protein</fullName>
    </recommendedName>
</protein>
<organism evidence="2 3">
    <name type="scientific">Avrilella dinanensis</name>
    <dbReference type="NCBI Taxonomy" id="2008672"/>
    <lineage>
        <taxon>Bacteria</taxon>
        <taxon>Pseudomonadati</taxon>
        <taxon>Bacteroidota</taxon>
        <taxon>Flavobacteriia</taxon>
        <taxon>Flavobacteriales</taxon>
        <taxon>Flavobacteriaceae</taxon>
        <taxon>Avrilella</taxon>
    </lineage>
</organism>
<dbReference type="EMBL" id="NIPO01000001">
    <property type="protein sequence ID" value="PJR04508.1"/>
    <property type="molecule type" value="Genomic_DNA"/>
</dbReference>
<dbReference type="Gene3D" id="3.40.630.10">
    <property type="entry name" value="Zn peptidases"/>
    <property type="match status" value="1"/>
</dbReference>
<name>A0A2M9R6K4_9FLAO</name>
<dbReference type="InterPro" id="IPR007484">
    <property type="entry name" value="Peptidase_M28"/>
</dbReference>
<reference evidence="2 3" key="1">
    <citation type="submission" date="2017-06" db="EMBL/GenBank/DDBJ databases">
        <title>Description of Avrilella dinanensis gen. nov. sp. nov.</title>
        <authorList>
            <person name="Leyer C."/>
            <person name="Sassi M."/>
            <person name="Minet J."/>
            <person name="Kayal S."/>
            <person name="Cattoir V."/>
        </authorList>
    </citation>
    <scope>NUCLEOTIDE SEQUENCE [LARGE SCALE GENOMIC DNA]</scope>
    <source>
        <strain evidence="2 3">UR159</strain>
    </source>
</reference>